<reference evidence="1 2" key="1">
    <citation type="submission" date="2023-08" db="EMBL/GenBank/DDBJ databases">
        <authorList>
            <person name="Sharma P."/>
            <person name="Verma V."/>
            <person name="Mohan M.K."/>
            <person name="Dubey A.K."/>
        </authorList>
    </citation>
    <scope>NUCLEOTIDE SEQUENCE [LARGE SCALE GENOMIC DNA]</scope>
    <source>
        <strain evidence="1 2">ADP4</strain>
    </source>
</reference>
<organism evidence="1 2">
    <name type="scientific">Streptomyces chrestomyceticus</name>
    <dbReference type="NCBI Taxonomy" id="68185"/>
    <lineage>
        <taxon>Bacteria</taxon>
        <taxon>Bacillati</taxon>
        <taxon>Actinomycetota</taxon>
        <taxon>Actinomycetes</taxon>
        <taxon>Kitasatosporales</taxon>
        <taxon>Streptomycetaceae</taxon>
        <taxon>Streptomyces</taxon>
    </lineage>
</organism>
<name>A0ABU7WW48_9ACTN</name>
<evidence type="ECO:0008006" key="3">
    <source>
        <dbReference type="Google" id="ProtNLM"/>
    </source>
</evidence>
<dbReference type="EMBL" id="JAVFKM010000009">
    <property type="protein sequence ID" value="MEF3115339.1"/>
    <property type="molecule type" value="Genomic_DNA"/>
</dbReference>
<gene>
    <name evidence="1" type="ORF">RB636_19380</name>
</gene>
<dbReference type="Proteomes" id="UP001348265">
    <property type="component" value="Unassembled WGS sequence"/>
</dbReference>
<proteinExistence type="predicted"/>
<sequence>MPEEHRSARPVLPLLRRLAGALDAQLDLSIDSDEMSLSFVPHAA</sequence>
<accession>A0ABU7WW48</accession>
<evidence type="ECO:0000313" key="2">
    <source>
        <dbReference type="Proteomes" id="UP001348265"/>
    </source>
</evidence>
<protein>
    <recommendedName>
        <fullName evidence="3">Regulatory protein</fullName>
    </recommendedName>
</protein>
<keyword evidence="2" id="KW-1185">Reference proteome</keyword>
<comment type="caution">
    <text evidence="1">The sequence shown here is derived from an EMBL/GenBank/DDBJ whole genome shotgun (WGS) entry which is preliminary data.</text>
</comment>
<dbReference type="RefSeq" id="WP_331787539.1">
    <property type="nucleotide sequence ID" value="NZ_JAVFKM010000009.1"/>
</dbReference>
<evidence type="ECO:0000313" key="1">
    <source>
        <dbReference type="EMBL" id="MEF3115339.1"/>
    </source>
</evidence>